<organism evidence="2 3">
    <name type="scientific">Rhizophagus clarus</name>
    <dbReference type="NCBI Taxonomy" id="94130"/>
    <lineage>
        <taxon>Eukaryota</taxon>
        <taxon>Fungi</taxon>
        <taxon>Fungi incertae sedis</taxon>
        <taxon>Mucoromycota</taxon>
        <taxon>Glomeromycotina</taxon>
        <taxon>Glomeromycetes</taxon>
        <taxon>Glomerales</taxon>
        <taxon>Glomeraceae</taxon>
        <taxon>Rhizophagus</taxon>
    </lineage>
</organism>
<keyword evidence="3" id="KW-1185">Reference proteome</keyword>
<evidence type="ECO:0000259" key="1">
    <source>
        <dbReference type="PROSITE" id="PS50011"/>
    </source>
</evidence>
<dbReference type="PROSITE" id="PS50011">
    <property type="entry name" value="PROTEIN_KINASE_DOM"/>
    <property type="match status" value="1"/>
</dbReference>
<dbReference type="GO" id="GO:0004674">
    <property type="term" value="F:protein serine/threonine kinase activity"/>
    <property type="evidence" value="ECO:0007669"/>
    <property type="project" value="TreeGrafter"/>
</dbReference>
<evidence type="ECO:0000313" key="3">
    <source>
        <dbReference type="Proteomes" id="UP000247702"/>
    </source>
</evidence>
<dbReference type="Pfam" id="PF07714">
    <property type="entry name" value="PK_Tyr_Ser-Thr"/>
    <property type="match status" value="1"/>
</dbReference>
<dbReference type="EMBL" id="BEXD01004215">
    <property type="protein sequence ID" value="GBC08411.1"/>
    <property type="molecule type" value="Genomic_DNA"/>
</dbReference>
<dbReference type="SUPFAM" id="SSF56112">
    <property type="entry name" value="Protein kinase-like (PK-like)"/>
    <property type="match status" value="1"/>
</dbReference>
<evidence type="ECO:0000313" key="2">
    <source>
        <dbReference type="EMBL" id="GBC08411.1"/>
    </source>
</evidence>
<proteinExistence type="predicted"/>
<name>A0A2Z6S1P5_9GLOM</name>
<gene>
    <name evidence="2" type="ORF">RclHR1_00810003</name>
</gene>
<dbReference type="InterPro" id="IPR000719">
    <property type="entry name" value="Prot_kinase_dom"/>
</dbReference>
<dbReference type="GO" id="GO:0005524">
    <property type="term" value="F:ATP binding"/>
    <property type="evidence" value="ECO:0007669"/>
    <property type="project" value="InterPro"/>
</dbReference>
<reference evidence="2 3" key="1">
    <citation type="submission" date="2017-11" db="EMBL/GenBank/DDBJ databases">
        <title>The genome of Rhizophagus clarus HR1 reveals common genetic basis of auxotrophy among arbuscular mycorrhizal fungi.</title>
        <authorList>
            <person name="Kobayashi Y."/>
        </authorList>
    </citation>
    <scope>NUCLEOTIDE SEQUENCE [LARGE SCALE GENOMIC DNA]</scope>
    <source>
        <strain evidence="2 3">HR1</strain>
    </source>
</reference>
<dbReference type="PANTHER" id="PTHR44329">
    <property type="entry name" value="SERINE/THREONINE-PROTEIN KINASE TNNI3K-RELATED"/>
    <property type="match status" value="1"/>
</dbReference>
<dbReference type="InterPro" id="IPR051681">
    <property type="entry name" value="Ser/Thr_Kinases-Pseudokinases"/>
</dbReference>
<comment type="caution">
    <text evidence="2">The sequence shown here is derived from an EMBL/GenBank/DDBJ whole genome shotgun (WGS) entry which is preliminary data.</text>
</comment>
<dbReference type="InterPro" id="IPR011009">
    <property type="entry name" value="Kinase-like_dom_sf"/>
</dbReference>
<sequence>MDIAQYLDGYLIDIKEIEDNCLTTAILKTGSLRYSKEKKKWARESYANVVLRFLCNPQNEITDKILSSHLLTYNCYGVTQNPDTKDYNLVYNINNYDYCEKCRDTDANFRYLFEWIPHDALIYIEEMENNCLTTAIWKDGRLSYDKYYEKRLESFSYDKVTLRFLYDLQDTSDDELLKKVESYLLPEHCNGYYGISQNPDSKVYILVFNGNFINWTSGKERIDDFIQKMQLKIDKHDANIFEWISYNEFIGIKEIKDNCLFTAIWKKGPLSYKRYEKKLIRKSDEKVYLKYLHNSQDINESFFNKIDNLDFGISQNPDTKIYILVSNGDCYCEKCGNKNQEQWCKQCQTNQFKNDFMNWTSENAKLDEFIQKIQLKINRYDDAIFEWIPYHELIEIEKLDEDDGFATAVESYLTNKLVFGISQDPITKVYILIFNNDVDYCIKCGNEYEKKWCKTCQISHLKNNFTNWTSGNKKFDEFIQKSQLKIDKCDDTIIEWIPYNKIIGINEIGNSGFATAIWKDGPLCYSNSYKKYRRRLNEKVLLKYLYNLQYTEDTFLNEFEIDNKICILCQTKHENPKISELIQEIKLNIDLNSNDFNIKFEWIPYDQFNDIEEIGKGGFSTVYSAIWEDGLLTYEGKYGIKCWKRKPNTRVALKCLYNSQNYLDEFINEVRGYSNRTIASILKIYGISQNPNTKDYIMVLEYAEDGDFNNYLNKNYENFDWFNGIKALYYIIIGLNKIHEKQMVHRDFHIGNILFTKYDTACISDLGLCRKIGDTDEKNIYGVMPYVAPEVLGGKPYTQAADIYSFGMIMYVVATGKQPFADCAHDEVLAINISRGNRPEISDQIAPKCYTDLMKRCLDSNPDNRPNSIEIKEMIELFYLSLIQEFKKKQQHYEIEKQFNETQEYRKANFLSIKNNQLTTHMQAIYTSRLLNPFTKKLSKYR</sequence>
<dbReference type="Gene3D" id="1.10.510.10">
    <property type="entry name" value="Transferase(Phosphotransferase) domain 1"/>
    <property type="match status" value="1"/>
</dbReference>
<dbReference type="InterPro" id="IPR001245">
    <property type="entry name" value="Ser-Thr/Tyr_kinase_cat_dom"/>
</dbReference>
<feature type="domain" description="Protein kinase" evidence="1">
    <location>
        <begin position="608"/>
        <end position="879"/>
    </location>
</feature>
<dbReference type="AlphaFoldDB" id="A0A2Z6S1P5"/>
<protein>
    <recommendedName>
        <fullName evidence="1">Protein kinase domain-containing protein</fullName>
    </recommendedName>
</protein>
<accession>A0A2Z6S1P5</accession>
<dbReference type="Proteomes" id="UP000247702">
    <property type="component" value="Unassembled WGS sequence"/>
</dbReference>